<gene>
    <name evidence="1" type="ORF">ARMGADRAFT_55757</name>
</gene>
<dbReference type="AlphaFoldDB" id="A0A2H3F1S0"/>
<reference evidence="2" key="1">
    <citation type="journal article" date="2017" name="Nat. Ecol. Evol.">
        <title>Genome expansion and lineage-specific genetic innovations in the forest pathogenic fungi Armillaria.</title>
        <authorList>
            <person name="Sipos G."/>
            <person name="Prasanna A.N."/>
            <person name="Walter M.C."/>
            <person name="O'Connor E."/>
            <person name="Balint B."/>
            <person name="Krizsan K."/>
            <person name="Kiss B."/>
            <person name="Hess J."/>
            <person name="Varga T."/>
            <person name="Slot J."/>
            <person name="Riley R."/>
            <person name="Boka B."/>
            <person name="Rigling D."/>
            <person name="Barry K."/>
            <person name="Lee J."/>
            <person name="Mihaltcheva S."/>
            <person name="LaButti K."/>
            <person name="Lipzen A."/>
            <person name="Waldron R."/>
            <person name="Moloney N.M."/>
            <person name="Sperisen C."/>
            <person name="Kredics L."/>
            <person name="Vagvoelgyi C."/>
            <person name="Patrignani A."/>
            <person name="Fitzpatrick D."/>
            <person name="Nagy I."/>
            <person name="Doyle S."/>
            <person name="Anderson J.B."/>
            <person name="Grigoriev I.V."/>
            <person name="Gueldener U."/>
            <person name="Muensterkoetter M."/>
            <person name="Nagy L.G."/>
        </authorList>
    </citation>
    <scope>NUCLEOTIDE SEQUENCE [LARGE SCALE GENOMIC DNA]</scope>
    <source>
        <strain evidence="2">Ar21-2</strain>
    </source>
</reference>
<organism evidence="1 2">
    <name type="scientific">Armillaria gallica</name>
    <name type="common">Bulbous honey fungus</name>
    <name type="synonym">Armillaria bulbosa</name>
    <dbReference type="NCBI Taxonomy" id="47427"/>
    <lineage>
        <taxon>Eukaryota</taxon>
        <taxon>Fungi</taxon>
        <taxon>Dikarya</taxon>
        <taxon>Basidiomycota</taxon>
        <taxon>Agaricomycotina</taxon>
        <taxon>Agaricomycetes</taxon>
        <taxon>Agaricomycetidae</taxon>
        <taxon>Agaricales</taxon>
        <taxon>Marasmiineae</taxon>
        <taxon>Physalacriaceae</taxon>
        <taxon>Armillaria</taxon>
    </lineage>
</organism>
<name>A0A2H3F1S0_ARMGA</name>
<protein>
    <submittedName>
        <fullName evidence="1">Uncharacterized protein</fullName>
    </submittedName>
</protein>
<dbReference type="Proteomes" id="UP000217790">
    <property type="component" value="Unassembled WGS sequence"/>
</dbReference>
<evidence type="ECO:0000313" key="2">
    <source>
        <dbReference type="Proteomes" id="UP000217790"/>
    </source>
</evidence>
<sequence length="85" mass="9747">MYSKSKMFDPTSTLRYPSYPRISSEDIVKQQRQGAMNRLKQIALCEDRDSGASITSLLSARQWRTTPLQYEKASCERPRPSCGRS</sequence>
<dbReference type="EMBL" id="KZ293644">
    <property type="protein sequence ID" value="PBL04507.1"/>
    <property type="molecule type" value="Genomic_DNA"/>
</dbReference>
<proteinExistence type="predicted"/>
<dbReference type="InParanoid" id="A0A2H3F1S0"/>
<accession>A0A2H3F1S0</accession>
<evidence type="ECO:0000313" key="1">
    <source>
        <dbReference type="EMBL" id="PBL04507.1"/>
    </source>
</evidence>
<keyword evidence="2" id="KW-1185">Reference proteome</keyword>